<sequence length="350" mass="38331">MGVNLVLKPARKHTGDNAQKIVCLLVALWVAPEVRAVQYVQTYKLESATPLSTTFGDWRPQIGLQGEARHYLSMTSGMIGPVVWRMGLRGWRSYATAKGGPEIIRVVKSCRGDGSLWTASNQNYAYTQNGYGGYTKDDGESWGEKEGTRPRVYSEQVTTAPPGGVNWYLNRRTEVHGCAEITVETNYPSSTLDLEVNVEGEMVLPWMDAANDQGEVWQNVHSKYALKYRLKPEEVRVEVVPSYVDCGTIVGVETRACGTTFKVQRVGGGTLPRGKLAFSVPPEALTERPTIAKMGDAGTISVRDNFGKYVRLDGLPWDGNADAAFRPSVTGSGHGMGTERIGITATYTLD</sequence>
<organism evidence="1 2">
    <name type="scientific">Aeromonas veronii</name>
    <dbReference type="NCBI Taxonomy" id="654"/>
    <lineage>
        <taxon>Bacteria</taxon>
        <taxon>Pseudomonadati</taxon>
        <taxon>Pseudomonadota</taxon>
        <taxon>Gammaproteobacteria</taxon>
        <taxon>Aeromonadales</taxon>
        <taxon>Aeromonadaceae</taxon>
        <taxon>Aeromonas</taxon>
    </lineage>
</organism>
<name>A0A3A9J1M9_AERVE</name>
<reference evidence="1 2" key="1">
    <citation type="submission" date="2018-09" db="EMBL/GenBank/DDBJ databases">
        <title>Genome sequencing of Aeromonas veronii MS-17-88.</title>
        <authorList>
            <person name="Tekedar H.C."/>
            <person name="Arick M.A."/>
            <person name="Hsu C.-Y."/>
            <person name="Thrash A."/>
            <person name="Karsi A."/>
            <person name="Lawrence M.L."/>
            <person name="Abdelhamed H."/>
        </authorList>
    </citation>
    <scope>NUCLEOTIDE SEQUENCE [LARGE SCALE GENOMIC DNA]</scope>
    <source>
        <strain evidence="1 2">MS 17-88</strain>
    </source>
</reference>
<comment type="caution">
    <text evidence="1">The sequence shown here is derived from an EMBL/GenBank/DDBJ whole genome shotgun (WGS) entry which is preliminary data.</text>
</comment>
<dbReference type="EMBL" id="RAWX01000002">
    <property type="protein sequence ID" value="RKJ88967.1"/>
    <property type="molecule type" value="Genomic_DNA"/>
</dbReference>
<dbReference type="AlphaFoldDB" id="A0A3A9J1M9"/>
<gene>
    <name evidence="1" type="ORF">D6R50_06640</name>
</gene>
<protein>
    <submittedName>
        <fullName evidence="1">Uncharacterized protein</fullName>
    </submittedName>
</protein>
<accession>A0A3A9J1M9</accession>
<dbReference type="Proteomes" id="UP000281725">
    <property type="component" value="Unassembled WGS sequence"/>
</dbReference>
<proteinExistence type="predicted"/>
<evidence type="ECO:0000313" key="2">
    <source>
        <dbReference type="Proteomes" id="UP000281725"/>
    </source>
</evidence>
<evidence type="ECO:0000313" key="1">
    <source>
        <dbReference type="EMBL" id="RKJ88967.1"/>
    </source>
</evidence>